<evidence type="ECO:0000313" key="3">
    <source>
        <dbReference type="Proteomes" id="UP001163850"/>
    </source>
</evidence>
<organism evidence="2 3">
    <name type="scientific">Lentinula detonsa</name>
    <dbReference type="NCBI Taxonomy" id="2804962"/>
    <lineage>
        <taxon>Eukaryota</taxon>
        <taxon>Fungi</taxon>
        <taxon>Dikarya</taxon>
        <taxon>Basidiomycota</taxon>
        <taxon>Agaricomycotina</taxon>
        <taxon>Agaricomycetes</taxon>
        <taxon>Agaricomycetidae</taxon>
        <taxon>Agaricales</taxon>
        <taxon>Marasmiineae</taxon>
        <taxon>Omphalotaceae</taxon>
        <taxon>Lentinula</taxon>
    </lineage>
</organism>
<feature type="region of interest" description="Disordered" evidence="1">
    <location>
        <begin position="1"/>
        <end position="31"/>
    </location>
</feature>
<name>A0AA38Q4A0_9AGAR</name>
<reference evidence="2" key="1">
    <citation type="submission" date="2022-08" db="EMBL/GenBank/DDBJ databases">
        <authorList>
            <consortium name="DOE Joint Genome Institute"/>
            <person name="Min B."/>
            <person name="Riley R."/>
            <person name="Sierra-Patev S."/>
            <person name="Naranjo-Ortiz M."/>
            <person name="Looney B."/>
            <person name="Konkel Z."/>
            <person name="Slot J.C."/>
            <person name="Sakamoto Y."/>
            <person name="Steenwyk J.L."/>
            <person name="Rokas A."/>
            <person name="Carro J."/>
            <person name="Camarero S."/>
            <person name="Ferreira P."/>
            <person name="Molpeceres G."/>
            <person name="Ruiz-Duenas F.J."/>
            <person name="Serrano A."/>
            <person name="Henrissat B."/>
            <person name="Drula E."/>
            <person name="Hughes K.W."/>
            <person name="Mata J.L."/>
            <person name="Ishikawa N.K."/>
            <person name="Vargas-Isla R."/>
            <person name="Ushijima S."/>
            <person name="Smith C.A."/>
            <person name="Ahrendt S."/>
            <person name="Andreopoulos W."/>
            <person name="He G."/>
            <person name="Labutti K."/>
            <person name="Lipzen A."/>
            <person name="Ng V."/>
            <person name="Sandor L."/>
            <person name="Barry K."/>
            <person name="Martinez A.T."/>
            <person name="Xiao Y."/>
            <person name="Gibbons J.G."/>
            <person name="Terashima K."/>
            <person name="Hibbett D.S."/>
            <person name="Grigoriev I.V."/>
        </authorList>
    </citation>
    <scope>NUCLEOTIDE SEQUENCE</scope>
    <source>
        <strain evidence="2">TFB7829</strain>
    </source>
</reference>
<dbReference type="Proteomes" id="UP001163850">
    <property type="component" value="Unassembled WGS sequence"/>
</dbReference>
<comment type="caution">
    <text evidence="2">The sequence shown here is derived from an EMBL/GenBank/DDBJ whole genome shotgun (WGS) entry which is preliminary data.</text>
</comment>
<evidence type="ECO:0000313" key="2">
    <source>
        <dbReference type="EMBL" id="KAJ3987169.1"/>
    </source>
</evidence>
<dbReference type="EMBL" id="MU801927">
    <property type="protein sequence ID" value="KAJ3987169.1"/>
    <property type="molecule type" value="Genomic_DNA"/>
</dbReference>
<dbReference type="AlphaFoldDB" id="A0AA38Q4A0"/>
<evidence type="ECO:0000256" key="1">
    <source>
        <dbReference type="SAM" id="MobiDB-lite"/>
    </source>
</evidence>
<sequence>MVPSDFDPELNHSNDMIHSPEPLTDGRVMGSFPSQAPATSGLLTVSSFAEPPASGMMSVATASGIRPPSIVGAATSGPAFWLRDIQGVAFDSGTWTFINRDLGNCLVVDDQMLDILYYSYASGKGWSVSKPTNYDYVSTHVNGHLDPTSESYWSVVGGDGQIFHSAKPVSYLCIWTKVELNEMNINYFKLRDHVRARFPKPTVNRTFPKPTVDRTTPSRFGG</sequence>
<proteinExistence type="predicted"/>
<accession>A0AA38Q4A0</accession>
<protein>
    <submittedName>
        <fullName evidence="2">Uncharacterized protein</fullName>
    </submittedName>
</protein>
<gene>
    <name evidence="2" type="ORF">F5890DRAFT_1472386</name>
</gene>